<feature type="chain" id="PRO_5042240103" description="Type IX secretion system protein PorQ" evidence="1">
    <location>
        <begin position="27"/>
        <end position="347"/>
    </location>
</feature>
<proteinExistence type="predicted"/>
<feature type="signal peptide" evidence="1">
    <location>
        <begin position="1"/>
        <end position="26"/>
    </location>
</feature>
<dbReference type="NCBIfam" id="NF033709">
    <property type="entry name" value="PorV_fam"/>
    <property type="match status" value="1"/>
</dbReference>
<name>A0AAE3XNU8_9BACT</name>
<gene>
    <name evidence="2" type="ORF">HNQ88_002430</name>
</gene>
<protein>
    <recommendedName>
        <fullName evidence="4">Type IX secretion system protein PorQ</fullName>
    </recommendedName>
</protein>
<reference evidence="2" key="1">
    <citation type="submission" date="2023-07" db="EMBL/GenBank/DDBJ databases">
        <title>Genomic Encyclopedia of Type Strains, Phase IV (KMG-IV): sequencing the most valuable type-strain genomes for metagenomic binning, comparative biology and taxonomic classification.</title>
        <authorList>
            <person name="Goeker M."/>
        </authorList>
    </citation>
    <scope>NUCLEOTIDE SEQUENCE</scope>
    <source>
        <strain evidence="2">DSM 26174</strain>
    </source>
</reference>
<keyword evidence="3" id="KW-1185">Reference proteome</keyword>
<dbReference type="NCBIfam" id="NF033711">
    <property type="entry name" value="T9SS_PorQ"/>
    <property type="match status" value="1"/>
</dbReference>
<comment type="caution">
    <text evidence="2">The sequence shown here is derived from an EMBL/GenBank/DDBJ whole genome shotgun (WGS) entry which is preliminary data.</text>
</comment>
<organism evidence="2 3">
    <name type="scientific">Aureibacter tunicatorum</name>
    <dbReference type="NCBI Taxonomy" id="866807"/>
    <lineage>
        <taxon>Bacteria</taxon>
        <taxon>Pseudomonadati</taxon>
        <taxon>Bacteroidota</taxon>
        <taxon>Cytophagia</taxon>
        <taxon>Cytophagales</taxon>
        <taxon>Persicobacteraceae</taxon>
        <taxon>Aureibacter</taxon>
    </lineage>
</organism>
<dbReference type="RefSeq" id="WP_309939054.1">
    <property type="nucleotide sequence ID" value="NZ_AP025305.1"/>
</dbReference>
<evidence type="ECO:0000313" key="3">
    <source>
        <dbReference type="Proteomes" id="UP001185092"/>
    </source>
</evidence>
<evidence type="ECO:0008006" key="4">
    <source>
        <dbReference type="Google" id="ProtNLM"/>
    </source>
</evidence>
<dbReference type="EMBL" id="JAVDQD010000002">
    <property type="protein sequence ID" value="MDR6239393.1"/>
    <property type="molecule type" value="Genomic_DNA"/>
</dbReference>
<accession>A0AAE3XNU8</accession>
<evidence type="ECO:0000313" key="2">
    <source>
        <dbReference type="EMBL" id="MDR6239393.1"/>
    </source>
</evidence>
<dbReference type="AlphaFoldDB" id="A0AAE3XNU8"/>
<evidence type="ECO:0000256" key="1">
    <source>
        <dbReference type="SAM" id="SignalP"/>
    </source>
</evidence>
<sequence length="347" mass="38199">MRIFNFPALISTLAFLTIMASLESYGQSLGGNSFDFLNVPSNATSAALGGVNITKGGNNIDFVQNNPSSLNDEMLKRPSINMGFLPGKMTLTNLAYGFEEKHTGLWAVGMTYINYGKIDAYDPNGTYMGEESARDYVFSISKSHQIRHFRLGASIKFVGSNLAGYSSSGLAFDLGGQFVHPDKDLVVGLMIKNAGFVLSQYTESSDLSMALDVQAGFAYKPEHMPFRFTMTIYNLTNTNDLYNPENETGGASEERNVGAFDQVFSHVVIGGELLISKPFKILLGYNHKIKSELRHLEAPRMSGFAFGFNLDVRAFHFAYGHGFYNVAGGTNYVSLSLNMNRVFKKNN</sequence>
<dbReference type="Proteomes" id="UP001185092">
    <property type="component" value="Unassembled WGS sequence"/>
</dbReference>
<keyword evidence="1" id="KW-0732">Signal</keyword>